<dbReference type="PANTHER" id="PTHR47121:SF2">
    <property type="entry name" value="THYLAKOID LUMENAL PROTEIN TL20.3, CHLOROPLASTIC"/>
    <property type="match status" value="1"/>
</dbReference>
<dbReference type="OMA" id="YHFPRYP"/>
<reference evidence="1 2" key="1">
    <citation type="journal article" date="2014" name="Nat. Commun.">
        <title>Klebsormidium flaccidum genome reveals primary factors for plant terrestrial adaptation.</title>
        <authorList>
            <person name="Hori K."/>
            <person name="Maruyama F."/>
            <person name="Fujisawa T."/>
            <person name="Togashi T."/>
            <person name="Yamamoto N."/>
            <person name="Seo M."/>
            <person name="Sato S."/>
            <person name="Yamada T."/>
            <person name="Mori H."/>
            <person name="Tajima N."/>
            <person name="Moriyama T."/>
            <person name="Ikeuchi M."/>
            <person name="Watanabe M."/>
            <person name="Wada H."/>
            <person name="Kobayashi K."/>
            <person name="Saito M."/>
            <person name="Masuda T."/>
            <person name="Sasaki-Sekimoto Y."/>
            <person name="Mashiguchi K."/>
            <person name="Awai K."/>
            <person name="Shimojima M."/>
            <person name="Masuda S."/>
            <person name="Iwai M."/>
            <person name="Nobusawa T."/>
            <person name="Narise T."/>
            <person name="Kondo S."/>
            <person name="Saito H."/>
            <person name="Sato R."/>
            <person name="Murakawa M."/>
            <person name="Ihara Y."/>
            <person name="Oshima-Yamada Y."/>
            <person name="Ohtaka K."/>
            <person name="Satoh M."/>
            <person name="Sonobe K."/>
            <person name="Ishii M."/>
            <person name="Ohtani R."/>
            <person name="Kanamori-Sato M."/>
            <person name="Honoki R."/>
            <person name="Miyazaki D."/>
            <person name="Mochizuki H."/>
            <person name="Umetsu J."/>
            <person name="Higashi K."/>
            <person name="Shibata D."/>
            <person name="Kamiya Y."/>
            <person name="Sato N."/>
            <person name="Nakamura Y."/>
            <person name="Tabata S."/>
            <person name="Ida S."/>
            <person name="Kurokawa K."/>
            <person name="Ohta H."/>
        </authorList>
    </citation>
    <scope>NUCLEOTIDE SEQUENCE [LARGE SCALE GENOMIC DNA]</scope>
    <source>
        <strain evidence="1 2">NIES-2285</strain>
    </source>
</reference>
<dbReference type="InterPro" id="IPR001646">
    <property type="entry name" value="5peptide_repeat"/>
</dbReference>
<organism evidence="1 2">
    <name type="scientific">Klebsormidium nitens</name>
    <name type="common">Green alga</name>
    <name type="synonym">Ulothrix nitens</name>
    <dbReference type="NCBI Taxonomy" id="105231"/>
    <lineage>
        <taxon>Eukaryota</taxon>
        <taxon>Viridiplantae</taxon>
        <taxon>Streptophyta</taxon>
        <taxon>Klebsormidiophyceae</taxon>
        <taxon>Klebsormidiales</taxon>
        <taxon>Klebsormidiaceae</taxon>
        <taxon>Klebsormidium</taxon>
    </lineage>
</organism>
<evidence type="ECO:0000313" key="1">
    <source>
        <dbReference type="EMBL" id="GAQ90181.1"/>
    </source>
</evidence>
<gene>
    <name evidence="1" type="ORF">KFL_006090070</name>
</gene>
<protein>
    <submittedName>
        <fullName evidence="1">Uncharacterized protein</fullName>
    </submittedName>
</protein>
<dbReference type="Pfam" id="PF00805">
    <property type="entry name" value="Pentapeptide"/>
    <property type="match status" value="2"/>
</dbReference>
<sequence>MASAAAHARLVSSSFSGLALPERHGGPWPSRPCPCRAVRAAAPPQEGHARTAQGRPQGVQRGLAATLAAAVLLAGSPALADLNKFEADTRGEFGIGSAVQYGSADLKYTKHANENFRRGNFTSADMRYADFSGSNFVGAYLEKAVAAGTNFEGADLTDTLMDRMVLNEANLKDALLVRAVLTRSDFGKAKIEGADFSDSVLDLQQKQELCKYASGTNPVTGMETRKSLGCANKRKPAYGTPSAPELSGPSNKFLTRDGFCDEASGQCKMGSLK</sequence>
<evidence type="ECO:0000313" key="2">
    <source>
        <dbReference type="Proteomes" id="UP000054558"/>
    </source>
</evidence>
<proteinExistence type="predicted"/>
<dbReference type="PANTHER" id="PTHR47121">
    <property type="entry name" value="THYLAKOID LUMENAL PROTEIN TL20.3, CHLOROPLASTIC"/>
    <property type="match status" value="1"/>
</dbReference>
<accession>A0A1Y1IM01</accession>
<dbReference type="OrthoDB" id="9989223at2759"/>
<dbReference type="InterPro" id="IPR053285">
    <property type="entry name" value="Thylakoid_lumenal_pentapeptide"/>
</dbReference>
<dbReference type="STRING" id="105231.A0A1Y1IM01"/>
<name>A0A1Y1IM01_KLENI</name>
<dbReference type="GO" id="GO:0009534">
    <property type="term" value="C:chloroplast thylakoid"/>
    <property type="evidence" value="ECO:0000318"/>
    <property type="project" value="GO_Central"/>
</dbReference>
<keyword evidence="2" id="KW-1185">Reference proteome</keyword>
<dbReference type="EMBL" id="DF237558">
    <property type="protein sequence ID" value="GAQ90181.1"/>
    <property type="molecule type" value="Genomic_DNA"/>
</dbReference>
<dbReference type="AlphaFoldDB" id="A0A1Y1IM01"/>
<dbReference type="Proteomes" id="UP000054558">
    <property type="component" value="Unassembled WGS sequence"/>
</dbReference>
<dbReference type="SUPFAM" id="SSF141571">
    <property type="entry name" value="Pentapeptide repeat-like"/>
    <property type="match status" value="1"/>
</dbReference>
<dbReference type="Gene3D" id="2.160.20.80">
    <property type="entry name" value="E3 ubiquitin-protein ligase SopA"/>
    <property type="match status" value="1"/>
</dbReference>